<accession>A0A1Y5U035</accession>
<organism evidence="2 3">
    <name type="scientific">Oceanibacterium hippocampi</name>
    <dbReference type="NCBI Taxonomy" id="745714"/>
    <lineage>
        <taxon>Bacteria</taxon>
        <taxon>Pseudomonadati</taxon>
        <taxon>Pseudomonadota</taxon>
        <taxon>Alphaproteobacteria</taxon>
        <taxon>Sneathiellales</taxon>
        <taxon>Sneathiellaceae</taxon>
        <taxon>Oceanibacterium</taxon>
    </lineage>
</organism>
<name>A0A1Y5U035_9PROT</name>
<sequence length="257" mass="26680">MTVDPERLADWLHRLVPADDLGLTGARFDWLGRALDLDRAAAAAAWFRLGLGAARIEAGEAGAPGWSIHPEADRREGRLVITLPLAIEGRVLDLVALDPADGVLWWPLLGGHALGDPALALARQRGAPLRVFSGPLAWLRAAAEPLPPGHAPVPGGSGYCPLGLDDAALEAALAGLPALHCDDAAFGQSLADRMKNARRARRAAEPRLPEVRVRARRSPAIVASAPENAPVNGASAAKSSPVNGASATDVEAGRVAA</sequence>
<dbReference type="RefSeq" id="WP_085885789.1">
    <property type="nucleotide sequence ID" value="NZ_FWFR01000008.1"/>
</dbReference>
<keyword evidence="3" id="KW-1185">Reference proteome</keyword>
<dbReference type="AlphaFoldDB" id="A0A1Y5U035"/>
<dbReference type="EMBL" id="FWFR01000008">
    <property type="protein sequence ID" value="SLN77546.1"/>
    <property type="molecule type" value="Genomic_DNA"/>
</dbReference>
<feature type="compositionally biased region" description="Polar residues" evidence="1">
    <location>
        <begin position="237"/>
        <end position="246"/>
    </location>
</feature>
<evidence type="ECO:0000256" key="1">
    <source>
        <dbReference type="SAM" id="MobiDB-lite"/>
    </source>
</evidence>
<evidence type="ECO:0000313" key="3">
    <source>
        <dbReference type="Proteomes" id="UP000193200"/>
    </source>
</evidence>
<dbReference type="InParanoid" id="A0A1Y5U035"/>
<feature type="region of interest" description="Disordered" evidence="1">
    <location>
        <begin position="221"/>
        <end position="257"/>
    </location>
</feature>
<gene>
    <name evidence="2" type="ORF">OCH7691_04454</name>
</gene>
<protein>
    <submittedName>
        <fullName evidence="2">Uncharacterized protein</fullName>
    </submittedName>
</protein>
<dbReference type="Proteomes" id="UP000193200">
    <property type="component" value="Unassembled WGS sequence"/>
</dbReference>
<reference evidence="2 3" key="1">
    <citation type="submission" date="2017-03" db="EMBL/GenBank/DDBJ databases">
        <authorList>
            <person name="Afonso C.L."/>
            <person name="Miller P.J."/>
            <person name="Scott M.A."/>
            <person name="Spackman E."/>
            <person name="Goraichik I."/>
            <person name="Dimitrov K.M."/>
            <person name="Suarez D.L."/>
            <person name="Swayne D.E."/>
        </authorList>
    </citation>
    <scope>NUCLEOTIDE SEQUENCE [LARGE SCALE GENOMIC DNA]</scope>
    <source>
        <strain evidence="2 3">CECT 7691</strain>
    </source>
</reference>
<proteinExistence type="predicted"/>
<evidence type="ECO:0000313" key="2">
    <source>
        <dbReference type="EMBL" id="SLN77546.1"/>
    </source>
</evidence>